<dbReference type="Proteomes" id="UP001597351">
    <property type="component" value="Unassembled WGS sequence"/>
</dbReference>
<dbReference type="InterPro" id="IPR007263">
    <property type="entry name" value="DCC1-like"/>
</dbReference>
<name>A0ABW4TL68_9ACTN</name>
<organism evidence="1 2">
    <name type="scientific">Nocardioides aestuarii</name>
    <dbReference type="NCBI Taxonomy" id="252231"/>
    <lineage>
        <taxon>Bacteria</taxon>
        <taxon>Bacillati</taxon>
        <taxon>Actinomycetota</taxon>
        <taxon>Actinomycetes</taxon>
        <taxon>Propionibacteriales</taxon>
        <taxon>Nocardioidaceae</taxon>
        <taxon>Nocardioides</taxon>
    </lineage>
</organism>
<evidence type="ECO:0000313" key="2">
    <source>
        <dbReference type="Proteomes" id="UP001597351"/>
    </source>
</evidence>
<reference evidence="2" key="1">
    <citation type="journal article" date="2019" name="Int. J. Syst. Evol. Microbiol.">
        <title>The Global Catalogue of Microorganisms (GCM) 10K type strain sequencing project: providing services to taxonomists for standard genome sequencing and annotation.</title>
        <authorList>
            <consortium name="The Broad Institute Genomics Platform"/>
            <consortium name="The Broad Institute Genome Sequencing Center for Infectious Disease"/>
            <person name="Wu L."/>
            <person name="Ma J."/>
        </authorList>
    </citation>
    <scope>NUCLEOTIDE SEQUENCE [LARGE SCALE GENOMIC DNA]</scope>
    <source>
        <strain evidence="2">CGMCC 1.12477</strain>
    </source>
</reference>
<proteinExistence type="predicted"/>
<keyword evidence="2" id="KW-1185">Reference proteome</keyword>
<evidence type="ECO:0000313" key="1">
    <source>
        <dbReference type="EMBL" id="MFD1946399.1"/>
    </source>
</evidence>
<dbReference type="Pfam" id="PF04134">
    <property type="entry name" value="DCC1-like"/>
    <property type="match status" value="1"/>
</dbReference>
<dbReference type="RefSeq" id="WP_343916511.1">
    <property type="nucleotide sequence ID" value="NZ_BAAAJT010000002.1"/>
</dbReference>
<sequence length="112" mass="12324">MLIYDGGCGFCRRSLRWAYAAGGRFDAAPASEVDTAALGLSARDLAEAAWWVEPDGALLRGHEAVARVLRTSRWWPVRLLGRVVASRPVAPLSRRAYAWVAANRSRFPAWLG</sequence>
<comment type="caution">
    <text evidence="1">The sequence shown here is derived from an EMBL/GenBank/DDBJ whole genome shotgun (WGS) entry which is preliminary data.</text>
</comment>
<protein>
    <submittedName>
        <fullName evidence="1">Thiol-disulfide oxidoreductase DCC family protein</fullName>
    </submittedName>
</protein>
<gene>
    <name evidence="1" type="ORF">ACFSDE_06310</name>
</gene>
<accession>A0ABW4TL68</accession>
<dbReference type="EMBL" id="JBHUGD010000003">
    <property type="protein sequence ID" value="MFD1946399.1"/>
    <property type="molecule type" value="Genomic_DNA"/>
</dbReference>